<comment type="caution">
    <text evidence="2">The sequence shown here is derived from an EMBL/GenBank/DDBJ whole genome shotgun (WGS) entry which is preliminary data.</text>
</comment>
<evidence type="ECO:0000313" key="2">
    <source>
        <dbReference type="EMBL" id="MFD1040153.1"/>
    </source>
</evidence>
<proteinExistence type="predicted"/>
<keyword evidence="1" id="KW-0812">Transmembrane</keyword>
<feature type="transmembrane region" description="Helical" evidence="1">
    <location>
        <begin position="72"/>
        <end position="88"/>
    </location>
</feature>
<dbReference type="EMBL" id="JBHTKJ010000061">
    <property type="protein sequence ID" value="MFD1040153.1"/>
    <property type="molecule type" value="Genomic_DNA"/>
</dbReference>
<name>A0ABW3LQT2_9BACI</name>
<feature type="transmembrane region" description="Helical" evidence="1">
    <location>
        <begin position="7"/>
        <end position="26"/>
    </location>
</feature>
<dbReference type="RefSeq" id="WP_390363963.1">
    <property type="nucleotide sequence ID" value="NZ_JBHTKJ010000061.1"/>
</dbReference>
<keyword evidence="1" id="KW-0472">Membrane</keyword>
<organism evidence="2 3">
    <name type="scientific">Virgibacillus byunsanensis</name>
    <dbReference type="NCBI Taxonomy" id="570945"/>
    <lineage>
        <taxon>Bacteria</taxon>
        <taxon>Bacillati</taxon>
        <taxon>Bacillota</taxon>
        <taxon>Bacilli</taxon>
        <taxon>Bacillales</taxon>
        <taxon>Bacillaceae</taxon>
        <taxon>Virgibacillus</taxon>
    </lineage>
</organism>
<dbReference type="Proteomes" id="UP001597040">
    <property type="component" value="Unassembled WGS sequence"/>
</dbReference>
<protein>
    <submittedName>
        <fullName evidence="2">Uncharacterized protein</fullName>
    </submittedName>
</protein>
<accession>A0ABW3LQT2</accession>
<keyword evidence="3" id="KW-1185">Reference proteome</keyword>
<keyword evidence="1" id="KW-1133">Transmembrane helix</keyword>
<feature type="transmembrane region" description="Helical" evidence="1">
    <location>
        <begin position="32"/>
        <end position="51"/>
    </location>
</feature>
<reference evidence="3" key="1">
    <citation type="journal article" date="2019" name="Int. J. Syst. Evol. Microbiol.">
        <title>The Global Catalogue of Microorganisms (GCM) 10K type strain sequencing project: providing services to taxonomists for standard genome sequencing and annotation.</title>
        <authorList>
            <consortium name="The Broad Institute Genomics Platform"/>
            <consortium name="The Broad Institute Genome Sequencing Center for Infectious Disease"/>
            <person name="Wu L."/>
            <person name="Ma J."/>
        </authorList>
    </citation>
    <scope>NUCLEOTIDE SEQUENCE [LARGE SCALE GENOMIC DNA]</scope>
    <source>
        <strain evidence="3">CCUG 56754</strain>
    </source>
</reference>
<sequence length="89" mass="10061">MEGHQNDLASFITFPITYVILFSLLNLLNLDFLFISIFLFIHFLVITGVAFKVMGTTIRKLLGSKNKPIQNGYFYIMIIVSAGIAVFLL</sequence>
<gene>
    <name evidence="2" type="ORF">ACFQ3N_17410</name>
</gene>
<evidence type="ECO:0000256" key="1">
    <source>
        <dbReference type="SAM" id="Phobius"/>
    </source>
</evidence>
<evidence type="ECO:0000313" key="3">
    <source>
        <dbReference type="Proteomes" id="UP001597040"/>
    </source>
</evidence>